<dbReference type="InterPro" id="IPR036565">
    <property type="entry name" value="Mur-like_cat_sf"/>
</dbReference>
<dbReference type="PANTHER" id="PTHR43445:SF3">
    <property type="entry name" value="UDP-N-ACETYLMURAMATE--L-ALANINE LIGASE"/>
    <property type="match status" value="1"/>
</dbReference>
<evidence type="ECO:0000259" key="15">
    <source>
        <dbReference type="Pfam" id="PF01225"/>
    </source>
</evidence>
<organism evidence="18">
    <name type="scientific">Kuenenia stuttgartiensis</name>
    <dbReference type="NCBI Taxonomy" id="174633"/>
    <lineage>
        <taxon>Bacteria</taxon>
        <taxon>Pseudomonadati</taxon>
        <taxon>Planctomycetota</taxon>
        <taxon>Candidatus Brocadiia</taxon>
        <taxon>Candidatus Brocadiales</taxon>
        <taxon>Candidatus Brocadiaceae</taxon>
        <taxon>Candidatus Kuenenia</taxon>
    </lineage>
</organism>
<evidence type="ECO:0000256" key="4">
    <source>
        <dbReference type="ARBA" id="ARBA00022490"/>
    </source>
</evidence>
<feature type="domain" description="Mur ligase N-terminal catalytic" evidence="15">
    <location>
        <begin position="16"/>
        <end position="117"/>
    </location>
</feature>
<dbReference type="InterPro" id="IPR000713">
    <property type="entry name" value="Mur_ligase_N"/>
</dbReference>
<dbReference type="SUPFAM" id="SSF51984">
    <property type="entry name" value="MurCD N-terminal domain"/>
    <property type="match status" value="1"/>
</dbReference>
<evidence type="ECO:0000313" key="22">
    <source>
        <dbReference type="Proteomes" id="UP000501926"/>
    </source>
</evidence>
<dbReference type="Proteomes" id="UP000221734">
    <property type="component" value="Chromosome Kuenenia_stuttgartiensis_MBR1"/>
</dbReference>
<protein>
    <recommendedName>
        <fullName evidence="3 14">UDP-N-acetylmuramate--L-alanine ligase</fullName>
        <ecNumber evidence="3 14">6.3.2.8</ecNumber>
    </recommendedName>
</protein>
<reference evidence="18" key="2">
    <citation type="submission" date="2006-01" db="EMBL/GenBank/DDBJ databases">
        <authorList>
            <person name="Genoscope"/>
        </authorList>
    </citation>
    <scope>NUCLEOTIDE SEQUENCE</scope>
</reference>
<keyword evidence="10" id="KW-0573">Peptidoglycan synthesis</keyword>
<dbReference type="PROSITE" id="PS01011">
    <property type="entry name" value="FOLYLPOLYGLU_SYNT_1"/>
    <property type="match status" value="1"/>
</dbReference>
<dbReference type="KEGG" id="kst:KSMBR1_2361"/>
<dbReference type="EC" id="6.3.2.8" evidence="3 14"/>
<dbReference type="Gene3D" id="3.40.1190.10">
    <property type="entry name" value="Mur-like, catalytic domain"/>
    <property type="match status" value="1"/>
</dbReference>
<evidence type="ECO:0000259" key="17">
    <source>
        <dbReference type="Pfam" id="PF08245"/>
    </source>
</evidence>
<dbReference type="NCBIfam" id="TIGR01082">
    <property type="entry name" value="murC"/>
    <property type="match status" value="1"/>
</dbReference>
<dbReference type="PANTHER" id="PTHR43445">
    <property type="entry name" value="UDP-N-ACETYLMURAMATE--L-ALANINE LIGASE-RELATED"/>
    <property type="match status" value="1"/>
</dbReference>
<keyword evidence="9" id="KW-0133">Cell shape</keyword>
<dbReference type="Gene3D" id="3.40.50.720">
    <property type="entry name" value="NAD(P)-binding Rossmann-like Domain"/>
    <property type="match status" value="1"/>
</dbReference>
<evidence type="ECO:0000256" key="13">
    <source>
        <dbReference type="ARBA" id="ARBA00047833"/>
    </source>
</evidence>
<evidence type="ECO:0000259" key="16">
    <source>
        <dbReference type="Pfam" id="PF02875"/>
    </source>
</evidence>
<keyword evidence="21" id="KW-1185">Reference proteome</keyword>
<dbReference type="SUPFAM" id="SSF53623">
    <property type="entry name" value="MurD-like peptide ligases, catalytic domain"/>
    <property type="match status" value="1"/>
</dbReference>
<keyword evidence="4" id="KW-0963">Cytoplasm</keyword>
<dbReference type="Pfam" id="PF02875">
    <property type="entry name" value="Mur_ligase_C"/>
    <property type="match status" value="1"/>
</dbReference>
<evidence type="ECO:0000256" key="8">
    <source>
        <dbReference type="ARBA" id="ARBA00022840"/>
    </source>
</evidence>
<evidence type="ECO:0000256" key="1">
    <source>
        <dbReference type="ARBA" id="ARBA00004496"/>
    </source>
</evidence>
<evidence type="ECO:0000256" key="14">
    <source>
        <dbReference type="NCBIfam" id="TIGR01082"/>
    </source>
</evidence>
<evidence type="ECO:0000256" key="5">
    <source>
        <dbReference type="ARBA" id="ARBA00022598"/>
    </source>
</evidence>
<evidence type="ECO:0000256" key="12">
    <source>
        <dbReference type="ARBA" id="ARBA00023316"/>
    </source>
</evidence>
<reference evidence="19 22" key="5">
    <citation type="submission" date="2020-02" db="EMBL/GenBank/DDBJ databases">
        <title>Newly sequenced genome of strain CSTR1 showed variability in Candidatus Kuenenia stuttgartiensis genomes.</title>
        <authorList>
            <person name="Ding C."/>
            <person name="Adrian L."/>
        </authorList>
    </citation>
    <scope>NUCLEOTIDE SEQUENCE [LARGE SCALE GENOMIC DNA]</scope>
    <source>
        <strain evidence="19 22">CSTR1</strain>
    </source>
</reference>
<gene>
    <name evidence="18" type="primary">murC</name>
    <name evidence="20" type="synonym">murC_1</name>
    <name evidence="19" type="ORF">KsCSTR_47070</name>
    <name evidence="20" type="ORF">KSMBR1_2361</name>
    <name evidence="18" type="ORF">kustc0684</name>
</gene>
<reference evidence="20" key="3">
    <citation type="submission" date="2017-10" db="EMBL/GenBank/DDBJ databases">
        <authorList>
            <person name="Banno H."/>
            <person name="Chua N.-H."/>
        </authorList>
    </citation>
    <scope>NUCLEOTIDE SEQUENCE [LARGE SCALE GENOMIC DNA]</scope>
    <source>
        <strain evidence="20">Kuenenia_mbr1_ru-nijmegen</strain>
    </source>
</reference>
<evidence type="ECO:0000313" key="18">
    <source>
        <dbReference type="EMBL" id="CAJ71429.1"/>
    </source>
</evidence>
<sequence length="471" mass="51723">MKHPLKKNPIENPCYYHLVGIGGIGMSAIAQVLKEMGHHVSGSDRNFDNQIAGNIFSKLSSLGINLTPQDGSGIKETTDVVIVSSAIEEQNPDIKKALSLNKKITTRSNILAEMFNTKFGIAVGGTNGKTTVSSMVGYVLDHAGMSPTIIVGGCIKNYLTPDFPGNAKVGDSDIVAIEADESDGSIVNYTPKISIITNMSKDHKPIESISKLFETFSQNTRDLLIINDDCPELKKIPFRHKNTITFGLRKSADIYASNIINRPCLSTFDINGQSFELKLPGIHNVSNALAAISVARHMNIKDNEIAAALYEYKGVQRRMDNIGEYNGIKVIDDFAHNPEKIAAAIRAVKIGGNRVIAVFQPHGFFPARFMREELINAFIQSLSPEDVLFMPEIYYIGGSVSKEISSADLIREIGKSGRNAFFVEKRGDIIPEIVRTVEKGDCILVMGARDNTLTDFCHEILHTLQKSMPYC</sequence>
<evidence type="ECO:0000256" key="3">
    <source>
        <dbReference type="ARBA" id="ARBA00012211"/>
    </source>
</evidence>
<evidence type="ECO:0000256" key="11">
    <source>
        <dbReference type="ARBA" id="ARBA00023306"/>
    </source>
</evidence>
<evidence type="ECO:0000313" key="20">
    <source>
        <dbReference type="EMBL" id="SOH04850.1"/>
    </source>
</evidence>
<dbReference type="GO" id="GO:0051301">
    <property type="term" value="P:cell division"/>
    <property type="evidence" value="ECO:0007669"/>
    <property type="project" value="UniProtKB-KW"/>
</dbReference>
<dbReference type="GO" id="GO:0005737">
    <property type="term" value="C:cytoplasm"/>
    <property type="evidence" value="ECO:0007669"/>
    <property type="project" value="UniProtKB-SubCell"/>
</dbReference>
<proteinExistence type="predicted"/>
<comment type="catalytic activity">
    <reaction evidence="13">
        <text>UDP-N-acetyl-alpha-D-muramate + L-alanine + ATP = UDP-N-acetyl-alpha-D-muramoyl-L-alanine + ADP + phosphate + H(+)</text>
        <dbReference type="Rhea" id="RHEA:23372"/>
        <dbReference type="ChEBI" id="CHEBI:15378"/>
        <dbReference type="ChEBI" id="CHEBI:30616"/>
        <dbReference type="ChEBI" id="CHEBI:43474"/>
        <dbReference type="ChEBI" id="CHEBI:57972"/>
        <dbReference type="ChEBI" id="CHEBI:70757"/>
        <dbReference type="ChEBI" id="CHEBI:83898"/>
        <dbReference type="ChEBI" id="CHEBI:456216"/>
        <dbReference type="EC" id="6.3.2.8"/>
    </reaction>
</comment>
<dbReference type="GO" id="GO:0004326">
    <property type="term" value="F:tetrahydrofolylpolyglutamate synthase activity"/>
    <property type="evidence" value="ECO:0007669"/>
    <property type="project" value="InterPro"/>
</dbReference>
<dbReference type="SUPFAM" id="SSF53244">
    <property type="entry name" value="MurD-like peptide ligases, peptide-binding domain"/>
    <property type="match status" value="1"/>
</dbReference>
<dbReference type="GO" id="GO:0005524">
    <property type="term" value="F:ATP binding"/>
    <property type="evidence" value="ECO:0007669"/>
    <property type="project" value="UniProtKB-KW"/>
</dbReference>
<comment type="subcellular location">
    <subcellularLocation>
        <location evidence="1">Cytoplasm</location>
    </subcellularLocation>
</comment>
<dbReference type="EMBL" id="LT934425">
    <property type="protein sequence ID" value="SOH04850.1"/>
    <property type="molecule type" value="Genomic_DNA"/>
</dbReference>
<accession>Q1PW22</accession>
<dbReference type="InterPro" id="IPR036615">
    <property type="entry name" value="Mur_ligase_C_dom_sf"/>
</dbReference>
<dbReference type="InterPro" id="IPR018109">
    <property type="entry name" value="Folylpolyglutamate_synth_CS"/>
</dbReference>
<feature type="domain" description="Mur ligase C-terminal" evidence="16">
    <location>
        <begin position="317"/>
        <end position="449"/>
    </location>
</feature>
<dbReference type="InterPro" id="IPR004101">
    <property type="entry name" value="Mur_ligase_C"/>
</dbReference>
<dbReference type="EMBL" id="CT573073">
    <property type="protein sequence ID" value="CAJ71429.1"/>
    <property type="molecule type" value="Genomic_DNA"/>
</dbReference>
<dbReference type="Gene3D" id="3.90.190.20">
    <property type="entry name" value="Mur ligase, C-terminal domain"/>
    <property type="match status" value="1"/>
</dbReference>
<keyword evidence="5 18" id="KW-0436">Ligase</keyword>
<dbReference type="InterPro" id="IPR005758">
    <property type="entry name" value="UDP-N-AcMur_Ala_ligase_MurC"/>
</dbReference>
<keyword evidence="8" id="KW-0067">ATP-binding</keyword>
<dbReference type="InterPro" id="IPR013221">
    <property type="entry name" value="Mur_ligase_cen"/>
</dbReference>
<dbReference type="EMBL" id="CP049055">
    <property type="protein sequence ID" value="QII14085.1"/>
    <property type="molecule type" value="Genomic_DNA"/>
</dbReference>
<evidence type="ECO:0000256" key="7">
    <source>
        <dbReference type="ARBA" id="ARBA00022741"/>
    </source>
</evidence>
<evidence type="ECO:0000256" key="9">
    <source>
        <dbReference type="ARBA" id="ARBA00022960"/>
    </source>
</evidence>
<dbReference type="AlphaFoldDB" id="Q1PW22"/>
<dbReference type="InterPro" id="IPR050061">
    <property type="entry name" value="MurCDEF_pg_biosynth"/>
</dbReference>
<feature type="domain" description="Mur ligase central" evidence="17">
    <location>
        <begin position="123"/>
        <end position="295"/>
    </location>
</feature>
<evidence type="ECO:0000256" key="6">
    <source>
        <dbReference type="ARBA" id="ARBA00022618"/>
    </source>
</evidence>
<keyword evidence="6" id="KW-0132">Cell division</keyword>
<comment type="pathway">
    <text evidence="2">Cell wall biogenesis; peptidoglycan biosynthesis.</text>
</comment>
<evidence type="ECO:0000256" key="2">
    <source>
        <dbReference type="ARBA" id="ARBA00004752"/>
    </source>
</evidence>
<dbReference type="UniPathway" id="UPA00219"/>
<evidence type="ECO:0000313" key="21">
    <source>
        <dbReference type="Proteomes" id="UP000221734"/>
    </source>
</evidence>
<keyword evidence="11" id="KW-0131">Cell cycle</keyword>
<dbReference type="GO" id="GO:0008763">
    <property type="term" value="F:UDP-N-acetylmuramate-L-alanine ligase activity"/>
    <property type="evidence" value="ECO:0007669"/>
    <property type="project" value="UniProtKB-UniRule"/>
</dbReference>
<evidence type="ECO:0000256" key="10">
    <source>
        <dbReference type="ARBA" id="ARBA00022984"/>
    </source>
</evidence>
<reference evidence="21" key="4">
    <citation type="submission" date="2017-10" db="EMBL/GenBank/DDBJ databases">
        <authorList>
            <person name="Frank J."/>
        </authorList>
    </citation>
    <scope>NUCLEOTIDE SEQUENCE [LARGE SCALE GENOMIC DNA]</scope>
</reference>
<dbReference type="Pfam" id="PF01225">
    <property type="entry name" value="Mur_ligase"/>
    <property type="match status" value="1"/>
</dbReference>
<keyword evidence="12" id="KW-0961">Cell wall biogenesis/degradation</keyword>
<dbReference type="Pfam" id="PF08245">
    <property type="entry name" value="Mur_ligase_M"/>
    <property type="match status" value="1"/>
</dbReference>
<reference evidence="18" key="1">
    <citation type="journal article" date="2006" name="Nature">
        <title>Deciphering the evolution and metabolism of an anammox bacterium from a community genome.</title>
        <authorList>
            <person name="Strous M."/>
            <person name="Pelletier E."/>
            <person name="Mangenot S."/>
            <person name="Rattei T."/>
            <person name="Lehner A."/>
            <person name="Taylor M.W."/>
            <person name="Horn M."/>
            <person name="Daims H."/>
            <person name="Bartol-Mavel D."/>
            <person name="Wincker P."/>
            <person name="Barbe V."/>
            <person name="Fonknechten N."/>
            <person name="Vallenet D."/>
            <person name="Segurens B."/>
            <person name="Schenowitz-Truong C."/>
            <person name="Medigue C."/>
            <person name="Collingro A."/>
            <person name="Snel B."/>
            <person name="Dutilh B.E."/>
            <person name="OpDenCamp H.J.M."/>
            <person name="vanDerDrift C."/>
            <person name="Cirpus I."/>
            <person name="vanDePas-Schoonen K.T."/>
            <person name="Harhangi H.R."/>
            <person name="vanNiftrik L."/>
            <person name="Schmid M."/>
            <person name="Keltjens J."/>
            <person name="vanDeVossenberg J."/>
            <person name="Kartal B."/>
            <person name="Meier H."/>
            <person name="Frishman D."/>
            <person name="Huynen M.A."/>
            <person name="Mewes H."/>
            <person name="Weissenbach J."/>
            <person name="Jetten M.S.M."/>
            <person name="Wagner M."/>
            <person name="LePaslier D."/>
        </authorList>
    </citation>
    <scope>NUCLEOTIDE SEQUENCE</scope>
</reference>
<dbReference type="RefSeq" id="WP_099325515.1">
    <property type="nucleotide sequence ID" value="NZ_CP049055.1"/>
</dbReference>
<dbReference type="GO" id="GO:0008360">
    <property type="term" value="P:regulation of cell shape"/>
    <property type="evidence" value="ECO:0007669"/>
    <property type="project" value="UniProtKB-KW"/>
</dbReference>
<keyword evidence="7" id="KW-0547">Nucleotide-binding</keyword>
<evidence type="ECO:0000313" key="19">
    <source>
        <dbReference type="EMBL" id="QII14085.1"/>
    </source>
</evidence>
<dbReference type="Proteomes" id="UP000501926">
    <property type="component" value="Chromosome"/>
</dbReference>
<dbReference type="GO" id="GO:0009252">
    <property type="term" value="P:peptidoglycan biosynthetic process"/>
    <property type="evidence" value="ECO:0007669"/>
    <property type="project" value="UniProtKB-UniRule"/>
</dbReference>
<name>Q1PW22_KUEST</name>
<dbReference type="GO" id="GO:0071555">
    <property type="term" value="P:cell wall organization"/>
    <property type="evidence" value="ECO:0007669"/>
    <property type="project" value="UniProtKB-KW"/>
</dbReference>